<gene>
    <name evidence="5" type="ORF">BRARA_B03795</name>
</gene>
<dbReference type="SUPFAM" id="SSF53474">
    <property type="entry name" value="alpha/beta-Hydrolases"/>
    <property type="match status" value="1"/>
</dbReference>
<dbReference type="GO" id="GO:0016787">
    <property type="term" value="F:hydrolase activity"/>
    <property type="evidence" value="ECO:0007669"/>
    <property type="project" value="InterPro"/>
</dbReference>
<evidence type="ECO:0000256" key="1">
    <source>
        <dbReference type="ARBA" id="ARBA00010515"/>
    </source>
</evidence>
<protein>
    <submittedName>
        <fullName evidence="5">Uncharacterized protein</fullName>
    </submittedName>
</protein>
<dbReference type="Gene3D" id="3.40.50.1820">
    <property type="entry name" value="alpha/beta hydrolase"/>
    <property type="match status" value="1"/>
</dbReference>
<dbReference type="InterPro" id="IPR050466">
    <property type="entry name" value="Carboxylest/Gibb_receptor"/>
</dbReference>
<dbReference type="EMBL" id="CM010629">
    <property type="protein sequence ID" value="RID76845.1"/>
    <property type="molecule type" value="Genomic_DNA"/>
</dbReference>
<organism evidence="5 6">
    <name type="scientific">Brassica campestris</name>
    <name type="common">Field mustard</name>
    <dbReference type="NCBI Taxonomy" id="3711"/>
    <lineage>
        <taxon>Eukaryota</taxon>
        <taxon>Viridiplantae</taxon>
        <taxon>Streptophyta</taxon>
        <taxon>Embryophyta</taxon>
        <taxon>Tracheophyta</taxon>
        <taxon>Spermatophyta</taxon>
        <taxon>Magnoliopsida</taxon>
        <taxon>eudicotyledons</taxon>
        <taxon>Gunneridae</taxon>
        <taxon>Pentapetalae</taxon>
        <taxon>rosids</taxon>
        <taxon>malvids</taxon>
        <taxon>Brassicales</taxon>
        <taxon>Brassicaceae</taxon>
        <taxon>Brassiceae</taxon>
        <taxon>Brassica</taxon>
    </lineage>
</organism>
<evidence type="ECO:0000256" key="2">
    <source>
        <dbReference type="SAM" id="MobiDB-lite"/>
    </source>
</evidence>
<comment type="similarity">
    <text evidence="1">Belongs to the 'GDXG' lipolytic enzyme family.</text>
</comment>
<proteinExistence type="inferred from homology"/>
<evidence type="ECO:0000313" key="6">
    <source>
        <dbReference type="Proteomes" id="UP000264353"/>
    </source>
</evidence>
<dbReference type="Proteomes" id="UP000264353">
    <property type="component" value="Chromosome A2"/>
</dbReference>
<dbReference type="AlphaFoldDB" id="A0A398AH42"/>
<feature type="domain" description="Allantoinase composite" evidence="4">
    <location>
        <begin position="218"/>
        <end position="252"/>
    </location>
</feature>
<evidence type="ECO:0000259" key="3">
    <source>
        <dbReference type="Pfam" id="PF07859"/>
    </source>
</evidence>
<name>A0A398AH42_BRACM</name>
<feature type="compositionally biased region" description="Basic and acidic residues" evidence="2">
    <location>
        <begin position="308"/>
        <end position="321"/>
    </location>
</feature>
<dbReference type="InterPro" id="IPR056854">
    <property type="entry name" value="ALN_composite"/>
</dbReference>
<evidence type="ECO:0000313" key="5">
    <source>
        <dbReference type="EMBL" id="RID76845.1"/>
    </source>
</evidence>
<reference evidence="5 6" key="1">
    <citation type="submission" date="2018-06" db="EMBL/GenBank/DDBJ databases">
        <title>WGS assembly of Brassica rapa FPsc.</title>
        <authorList>
            <person name="Bowman J."/>
            <person name="Kohchi T."/>
            <person name="Yamato K."/>
            <person name="Jenkins J."/>
            <person name="Shu S."/>
            <person name="Ishizaki K."/>
            <person name="Yamaoka S."/>
            <person name="Nishihama R."/>
            <person name="Nakamura Y."/>
            <person name="Berger F."/>
            <person name="Adam C."/>
            <person name="Aki S."/>
            <person name="Althoff F."/>
            <person name="Araki T."/>
            <person name="Arteaga-Vazquez M."/>
            <person name="Balasubrmanian S."/>
            <person name="Bauer D."/>
            <person name="Boehm C."/>
            <person name="Briginshaw L."/>
            <person name="Caballero-Perez J."/>
            <person name="Catarino B."/>
            <person name="Chen F."/>
            <person name="Chiyoda S."/>
            <person name="Chovatia M."/>
            <person name="Davies K."/>
            <person name="Delmans M."/>
            <person name="Demura T."/>
            <person name="Dierschke T."/>
            <person name="Dolan L."/>
            <person name="Dorantes-Acosta A."/>
            <person name="Eklund D."/>
            <person name="Florent S."/>
            <person name="Flores-Sandoval E."/>
            <person name="Fujiyama A."/>
            <person name="Fukuzawa H."/>
            <person name="Galik B."/>
            <person name="Grimanelli D."/>
            <person name="Grimwood J."/>
            <person name="Grossniklaus U."/>
            <person name="Hamada T."/>
            <person name="Haseloff J."/>
            <person name="Hetherington A."/>
            <person name="Higo A."/>
            <person name="Hirakawa Y."/>
            <person name="Hundley H."/>
            <person name="Ikeda Y."/>
            <person name="Inoue K."/>
            <person name="Inoue S."/>
            <person name="Ishida S."/>
            <person name="Jia Q."/>
            <person name="Kakita M."/>
            <person name="Kanazawa T."/>
            <person name="Kawai Y."/>
            <person name="Kawashima T."/>
            <person name="Kennedy M."/>
            <person name="Kinose K."/>
            <person name="Kinoshita T."/>
            <person name="Kohara Y."/>
            <person name="Koide E."/>
            <person name="Komatsu K."/>
            <person name="Kopischke S."/>
            <person name="Kubo M."/>
            <person name="Kyozuka J."/>
            <person name="Lagercrantz U."/>
            <person name="Lin S."/>
            <person name="Lindquist E."/>
            <person name="Lipzen A."/>
            <person name="Lu C."/>
            <person name="Luna E."/>
            <person name="Martienssen R."/>
            <person name="Minamino N."/>
            <person name="Mizutani M."/>
            <person name="Mizutani M."/>
            <person name="Mochizuki N."/>
            <person name="Monte I."/>
            <person name="Mosher R."/>
            <person name="Nagasaki H."/>
            <person name="Nakagami H."/>
            <person name="Naramoto S."/>
            <person name="Nishitani K."/>
            <person name="Ohtani M."/>
            <person name="Okamoto T."/>
            <person name="Okumura M."/>
            <person name="Phillips J."/>
            <person name="Pollak B."/>
            <person name="Reinders A."/>
            <person name="Roevekamp M."/>
            <person name="Sano R."/>
            <person name="Sawa S."/>
            <person name="Schmid M."/>
            <person name="Shirakawa M."/>
            <person name="Solano R."/>
            <person name="Spunde A."/>
            <person name="Suetsugu N."/>
            <person name="Sugano S."/>
            <person name="Sugiyama A."/>
            <person name="Sun R."/>
            <person name="Suzuki Y."/>
            <person name="Takenaka M."/>
            <person name="Takezawa D."/>
            <person name="Tomogane H."/>
            <person name="Tsuzuki M."/>
            <person name="Ueda T."/>
            <person name="Umeda M."/>
            <person name="Ward J."/>
            <person name="Watanabe Y."/>
            <person name="Yazaki K."/>
            <person name="Yokoyama R."/>
            <person name="Yoshitake Y."/>
            <person name="Yotsui I."/>
            <person name="Zachgo S."/>
            <person name="Schmutz J."/>
        </authorList>
    </citation>
    <scope>NUCLEOTIDE SEQUENCE [LARGE SCALE GENOMIC DNA]</scope>
    <source>
        <strain evidence="6">cv. B-3</strain>
    </source>
</reference>
<dbReference type="PANTHER" id="PTHR23024:SF665">
    <property type="entry name" value="ALPHA_BETA HYDROLASE FOLD-3 DOMAIN-CONTAINING PROTEIN"/>
    <property type="match status" value="1"/>
</dbReference>
<dbReference type="Pfam" id="PF24890">
    <property type="entry name" value="ALN_composite"/>
    <property type="match status" value="1"/>
</dbReference>
<feature type="domain" description="Alpha/beta hydrolase fold-3" evidence="3">
    <location>
        <begin position="74"/>
        <end position="184"/>
    </location>
</feature>
<dbReference type="Pfam" id="PF07859">
    <property type="entry name" value="Abhydrolase_3"/>
    <property type="match status" value="1"/>
</dbReference>
<dbReference type="InterPro" id="IPR029058">
    <property type="entry name" value="AB_hydrolase_fold"/>
</dbReference>
<evidence type="ECO:0000259" key="4">
    <source>
        <dbReference type="Pfam" id="PF24890"/>
    </source>
</evidence>
<accession>A0A398AH42</accession>
<dbReference type="InterPro" id="IPR013094">
    <property type="entry name" value="AB_hydrolase_3"/>
</dbReference>
<sequence>MSEPSPDPCPLIGIVKNPNGSITRDSTRFPRVPATPVPSPQNPFVVTKDITVRHSNSTWMRLYVPTTALEPPLVVFYHGGGFIVCSVDFTLYDDFCNLMARELNVVVASPSYRLAPEHRLPAAYVDGLDALRFIRMSEDEWIKSHVDLSNAYLMGTSTGEEWMIGVILTVSERRSSCVAAQWGIRRPHVAVKASFYPTRLESHHDNSCISQINCLGASQSMEVNGGIIVSVVKEEDWFKKQRSRVKVIDYGESVIMPGLVDVAVRVGDQTREHDHVFPPTVGDLCWELCLPVGANRDHEYSNQTVGDGSRDHEEKSNGWDGRQRGVANLFKEKGVDVVERFTDDGVYGAAELGDPSKSQALLASIRNLISSPAPLHFSLKSIPLKKAKLLMTLKD</sequence>
<dbReference type="PANTHER" id="PTHR23024">
    <property type="entry name" value="ARYLACETAMIDE DEACETYLASE"/>
    <property type="match status" value="1"/>
</dbReference>
<feature type="region of interest" description="Disordered" evidence="2">
    <location>
        <begin position="300"/>
        <end position="321"/>
    </location>
</feature>